<sequence>MTLDAPWRSIVPRKSRIQWSELGASGGASGSGWSRSSNSPLNRFLIVPRLVSILHGLLFWGTLNSNCLSAKSVLHARICWEEWNMTPFAVSSNGDPMSGYAHDRRKHSDIDWERASSAALDGDNCGKQALDALHGYWDAFEGEGDRTHRKEHCVSDTPPCTLRCMELQEISVDGGNCGKHADVLHGYRVAFEGEGARTHMKVHCVPDLRGPMMPPYTAHSRGSPSDKGTPEAVDFLLKRALHRCCSALRRRGSLGIGLRQRGPRGIWAQCAKLRLEEFPIAMTAPLDPTPTAHPSR</sequence>
<protein>
    <submittedName>
        <fullName evidence="1">Uncharacterized protein</fullName>
    </submittedName>
</protein>
<gene>
    <name evidence="1" type="ORF">MCHLO_07988</name>
</gene>
<keyword evidence="2" id="KW-1185">Reference proteome</keyword>
<dbReference type="Proteomes" id="UP000815677">
    <property type="component" value="Unassembled WGS sequence"/>
</dbReference>
<organism evidence="1 2">
    <name type="scientific">Mycena chlorophos</name>
    <name type="common">Agaric fungus</name>
    <name type="synonym">Agaricus chlorophos</name>
    <dbReference type="NCBI Taxonomy" id="658473"/>
    <lineage>
        <taxon>Eukaryota</taxon>
        <taxon>Fungi</taxon>
        <taxon>Dikarya</taxon>
        <taxon>Basidiomycota</taxon>
        <taxon>Agaricomycotina</taxon>
        <taxon>Agaricomycetes</taxon>
        <taxon>Agaricomycetidae</taxon>
        <taxon>Agaricales</taxon>
        <taxon>Marasmiineae</taxon>
        <taxon>Mycenaceae</taxon>
        <taxon>Mycena</taxon>
    </lineage>
</organism>
<evidence type="ECO:0000313" key="2">
    <source>
        <dbReference type="Proteomes" id="UP000815677"/>
    </source>
</evidence>
<accession>A0ABQ0LIC4</accession>
<evidence type="ECO:0000313" key="1">
    <source>
        <dbReference type="EMBL" id="GAT50791.1"/>
    </source>
</evidence>
<dbReference type="EMBL" id="DF846638">
    <property type="protein sequence ID" value="GAT50791.1"/>
    <property type="molecule type" value="Genomic_DNA"/>
</dbReference>
<proteinExistence type="predicted"/>
<name>A0ABQ0LIC4_MYCCL</name>
<reference evidence="1" key="1">
    <citation type="submission" date="2014-09" db="EMBL/GenBank/DDBJ databases">
        <title>Genome sequence of the luminous mushroom Mycena chlorophos for searching fungal bioluminescence genes.</title>
        <authorList>
            <person name="Tanaka Y."/>
            <person name="Kasuga D."/>
            <person name="Oba Y."/>
            <person name="Hase S."/>
            <person name="Sato K."/>
            <person name="Oba Y."/>
            <person name="Sakakibara Y."/>
        </authorList>
    </citation>
    <scope>NUCLEOTIDE SEQUENCE</scope>
</reference>